<dbReference type="SUPFAM" id="SSF53335">
    <property type="entry name" value="S-adenosyl-L-methionine-dependent methyltransferases"/>
    <property type="match status" value="1"/>
</dbReference>
<dbReference type="EMBL" id="UOEL01000097">
    <property type="protein sequence ID" value="VAW12960.1"/>
    <property type="molecule type" value="Genomic_DNA"/>
</dbReference>
<gene>
    <name evidence="5" type="ORF">MNBD_BACTEROID03-1791</name>
</gene>
<proteinExistence type="predicted"/>
<dbReference type="Gene3D" id="3.90.120.10">
    <property type="entry name" value="DNA Methylase, subunit A, domain 2"/>
    <property type="match status" value="1"/>
</dbReference>
<organism evidence="5">
    <name type="scientific">hydrothermal vent metagenome</name>
    <dbReference type="NCBI Taxonomy" id="652676"/>
    <lineage>
        <taxon>unclassified sequences</taxon>
        <taxon>metagenomes</taxon>
        <taxon>ecological metagenomes</taxon>
    </lineage>
</organism>
<keyword evidence="2" id="KW-0489">Methyltransferase</keyword>
<evidence type="ECO:0000256" key="4">
    <source>
        <dbReference type="ARBA" id="ARBA00022691"/>
    </source>
</evidence>
<dbReference type="Pfam" id="PF00145">
    <property type="entry name" value="DNA_methylase"/>
    <property type="match status" value="1"/>
</dbReference>
<dbReference type="GO" id="GO:0032259">
    <property type="term" value="P:methylation"/>
    <property type="evidence" value="ECO:0007669"/>
    <property type="project" value="UniProtKB-KW"/>
</dbReference>
<accession>A0A3B0T7W5</accession>
<dbReference type="PANTHER" id="PTHR10629:SF52">
    <property type="entry name" value="DNA (CYTOSINE-5)-METHYLTRANSFERASE 1"/>
    <property type="match status" value="1"/>
</dbReference>
<dbReference type="GO" id="GO:0003677">
    <property type="term" value="F:DNA binding"/>
    <property type="evidence" value="ECO:0007669"/>
    <property type="project" value="TreeGrafter"/>
</dbReference>
<dbReference type="InterPro" id="IPR001525">
    <property type="entry name" value="C5_MeTfrase"/>
</dbReference>
<dbReference type="PANTHER" id="PTHR10629">
    <property type="entry name" value="CYTOSINE-SPECIFIC METHYLTRANSFERASE"/>
    <property type="match status" value="1"/>
</dbReference>
<dbReference type="AlphaFoldDB" id="A0A3B0T7W5"/>
<evidence type="ECO:0000313" key="5">
    <source>
        <dbReference type="EMBL" id="VAW12960.1"/>
    </source>
</evidence>
<dbReference type="PROSITE" id="PS00094">
    <property type="entry name" value="C5_MTASE_1"/>
    <property type="match status" value="1"/>
</dbReference>
<dbReference type="InterPro" id="IPR018117">
    <property type="entry name" value="C5_DNA_meth_AS"/>
</dbReference>
<dbReference type="InterPro" id="IPR029063">
    <property type="entry name" value="SAM-dependent_MTases_sf"/>
</dbReference>
<dbReference type="PRINTS" id="PR00105">
    <property type="entry name" value="C5METTRFRASE"/>
</dbReference>
<dbReference type="GO" id="GO:0005634">
    <property type="term" value="C:nucleus"/>
    <property type="evidence" value="ECO:0007669"/>
    <property type="project" value="TreeGrafter"/>
</dbReference>
<evidence type="ECO:0000256" key="1">
    <source>
        <dbReference type="ARBA" id="ARBA00011975"/>
    </source>
</evidence>
<evidence type="ECO:0000256" key="2">
    <source>
        <dbReference type="ARBA" id="ARBA00022603"/>
    </source>
</evidence>
<keyword evidence="4" id="KW-0949">S-adenosyl-L-methionine</keyword>
<protein>
    <recommendedName>
        <fullName evidence="1">DNA (cytosine-5-)-methyltransferase</fullName>
        <ecNumber evidence="1">2.1.1.37</ecNumber>
    </recommendedName>
</protein>
<dbReference type="EC" id="2.1.1.37" evidence="1"/>
<name>A0A3B0T7W5_9ZZZZ</name>
<keyword evidence="3" id="KW-0808">Transferase</keyword>
<evidence type="ECO:0000256" key="3">
    <source>
        <dbReference type="ARBA" id="ARBA00022679"/>
    </source>
</evidence>
<dbReference type="InterPro" id="IPR050390">
    <property type="entry name" value="C5-Methyltransferase"/>
</dbReference>
<reference evidence="5" key="1">
    <citation type="submission" date="2018-06" db="EMBL/GenBank/DDBJ databases">
        <authorList>
            <person name="Zhirakovskaya E."/>
        </authorList>
    </citation>
    <scope>NUCLEOTIDE SEQUENCE</scope>
</reference>
<dbReference type="Gene3D" id="3.40.50.150">
    <property type="entry name" value="Vaccinia Virus protein VP39"/>
    <property type="match status" value="1"/>
</dbReference>
<dbReference type="NCBIfam" id="TIGR00675">
    <property type="entry name" value="dcm"/>
    <property type="match status" value="1"/>
</dbReference>
<dbReference type="PROSITE" id="PS51679">
    <property type="entry name" value="SAM_MT_C5"/>
    <property type="match status" value="1"/>
</dbReference>
<sequence>MRPKIVSIFSGVGGIDFGFEKAGFETVFASDIWERACDSLKVNFPKSEVICNDIVNIDFKKIKKKHRVIDGLVGGPPCPPFSKSRFYRKEKERGINDEDGYTTVINYFRAVEELSPKFFFFENVHGFVFKPHKSALELVESESKRLGYDIFHNVVNAADFGVPQTRQRFICIGVKKTLDNFKYPKETHSNPKKPIKGTKKWVNCGDILNDIDFDLPEDEKMQAGSKHKDLLKLVPPGDNYLFFTEKRGHPNPVFKWRSRYWSFLLKLSPDRPSWTIQASHSNNMGPFHWKNRFLRINEIKRIQTFEDKHIFLGSFKEQWRQVGNAVPPKLAYRFAKEIHNQYFK</sequence>
<dbReference type="GO" id="GO:0003886">
    <property type="term" value="F:DNA (cytosine-5-)-methyltransferase activity"/>
    <property type="evidence" value="ECO:0007669"/>
    <property type="project" value="UniProtKB-EC"/>
</dbReference>
<dbReference type="GO" id="GO:0044027">
    <property type="term" value="P:negative regulation of gene expression via chromosomal CpG island methylation"/>
    <property type="evidence" value="ECO:0007669"/>
    <property type="project" value="TreeGrafter"/>
</dbReference>